<protein>
    <recommendedName>
        <fullName evidence="3">GyrI-like small molecule binding domain-containing protein</fullName>
    </recommendedName>
</protein>
<sequence>MLELILRGRVAPNVLRAFPNLTRPFREDPHVVFAFVMRQEHDIPLGTTFRTMGLGANGQEVTEHYRLVAISQQYDHPMDEIPHGWKTICAFRGLEPGPRLMMGLPPVGEWYEQSVTELVLRAEP</sequence>
<gene>
    <name evidence="1" type="ORF">O3303_20710</name>
</gene>
<name>A0ABY7LWL4_9BACT</name>
<dbReference type="EMBL" id="CP114768">
    <property type="protein sequence ID" value="WBA43989.1"/>
    <property type="molecule type" value="Genomic_DNA"/>
</dbReference>
<evidence type="ECO:0008006" key="3">
    <source>
        <dbReference type="Google" id="ProtNLM"/>
    </source>
</evidence>
<evidence type="ECO:0000313" key="2">
    <source>
        <dbReference type="Proteomes" id="UP001211005"/>
    </source>
</evidence>
<organism evidence="1 2">
    <name type="scientific">Hymenobacter canadensis</name>
    <dbReference type="NCBI Taxonomy" id="2999067"/>
    <lineage>
        <taxon>Bacteria</taxon>
        <taxon>Pseudomonadati</taxon>
        <taxon>Bacteroidota</taxon>
        <taxon>Cytophagia</taxon>
        <taxon>Cytophagales</taxon>
        <taxon>Hymenobacteraceae</taxon>
        <taxon>Hymenobacter</taxon>
    </lineage>
</organism>
<proteinExistence type="predicted"/>
<dbReference type="Proteomes" id="UP001211005">
    <property type="component" value="Plasmid unnamed1"/>
</dbReference>
<geneLocation type="plasmid" evidence="1 2">
    <name>unnamed1</name>
</geneLocation>
<evidence type="ECO:0000313" key="1">
    <source>
        <dbReference type="EMBL" id="WBA43989.1"/>
    </source>
</evidence>
<keyword evidence="1" id="KW-0614">Plasmid</keyword>
<reference evidence="1 2" key="1">
    <citation type="submission" date="2022-12" db="EMBL/GenBank/DDBJ databases">
        <title>Hymenobacter canadensis sp. nov. isolated from lake water of the Cambridge Bay, Canada.</title>
        <authorList>
            <person name="Kim W.H."/>
            <person name="Lee Y.M."/>
        </authorList>
    </citation>
    <scope>NUCLEOTIDE SEQUENCE [LARGE SCALE GENOMIC DNA]</scope>
    <source>
        <strain evidence="1 2">PAMC 29467</strain>
        <plasmid evidence="1 2">unnamed1</plasmid>
    </source>
</reference>
<accession>A0ABY7LWL4</accession>
<dbReference type="RefSeq" id="WP_269562023.1">
    <property type="nucleotide sequence ID" value="NZ_CP114768.1"/>
</dbReference>
<keyword evidence="2" id="KW-1185">Reference proteome</keyword>